<dbReference type="STRING" id="937218.SAMN06297251_12737"/>
<feature type="region of interest" description="Disordered" evidence="1">
    <location>
        <begin position="271"/>
        <end position="297"/>
    </location>
</feature>
<dbReference type="EMBL" id="FWXR01000027">
    <property type="protein sequence ID" value="SMD10111.1"/>
    <property type="molecule type" value="Genomic_DNA"/>
</dbReference>
<dbReference type="AlphaFoldDB" id="A0A1W2EK41"/>
<sequence length="297" mass="32526">MKTVREGVGRYAEIAGRSASIEAWLAWAFREELPKAGSGKVAGFGSGWSMFDNLAKLGVEIDHMNGFWCTIDHSAECDPHPHAVIIGQAVKRMADVSFEAPDGYDLLADIRLSHGSALTDEEREDAMARGIAMARLGENRVPGALIRLAMLGTVPDFAAEERYVRRDVTGPNGKPRWFRRVLRQDGEGRPTHEVEIDGYDRIKGRPYRGAYRKTVVAPDLAILVADRADYQAWVLSLNVLAAEVGAAIGEEIGRSDRPLWPWESGIAGETFEAENPGNARLRSPEGEGEAKLSTRAA</sequence>
<reference evidence="2 3" key="1">
    <citation type="submission" date="2017-04" db="EMBL/GenBank/DDBJ databases">
        <authorList>
            <person name="Afonso C.L."/>
            <person name="Miller P.J."/>
            <person name="Scott M.A."/>
            <person name="Spackman E."/>
            <person name="Goraichik I."/>
            <person name="Dimitrov K.M."/>
            <person name="Suarez D.L."/>
            <person name="Swayne D.E."/>
        </authorList>
    </citation>
    <scope>NUCLEOTIDE SEQUENCE [LARGE SCALE GENOMIC DNA]</scope>
    <source>
        <strain evidence="2 3">CGMCC 1.10972</strain>
    </source>
</reference>
<dbReference type="RefSeq" id="WP_139798513.1">
    <property type="nucleotide sequence ID" value="NZ_FWXR01000027.1"/>
</dbReference>
<evidence type="ECO:0000256" key="1">
    <source>
        <dbReference type="SAM" id="MobiDB-lite"/>
    </source>
</evidence>
<name>A0A1W2EK41_9HYPH</name>
<dbReference type="Proteomes" id="UP000192656">
    <property type="component" value="Unassembled WGS sequence"/>
</dbReference>
<dbReference type="OrthoDB" id="8264995at2"/>
<proteinExistence type="predicted"/>
<organism evidence="2 3">
    <name type="scientific">Fulvimarina manganoxydans</name>
    <dbReference type="NCBI Taxonomy" id="937218"/>
    <lineage>
        <taxon>Bacteria</taxon>
        <taxon>Pseudomonadati</taxon>
        <taxon>Pseudomonadota</taxon>
        <taxon>Alphaproteobacteria</taxon>
        <taxon>Hyphomicrobiales</taxon>
        <taxon>Aurantimonadaceae</taxon>
        <taxon>Fulvimarina</taxon>
    </lineage>
</organism>
<evidence type="ECO:0000313" key="3">
    <source>
        <dbReference type="Proteomes" id="UP000192656"/>
    </source>
</evidence>
<evidence type="ECO:0000313" key="2">
    <source>
        <dbReference type="EMBL" id="SMD10111.1"/>
    </source>
</evidence>
<gene>
    <name evidence="2" type="ORF">SAMN06297251_12737</name>
</gene>
<accession>A0A1W2EK41</accession>
<feature type="compositionally biased region" description="Basic and acidic residues" evidence="1">
    <location>
        <begin position="282"/>
        <end position="297"/>
    </location>
</feature>
<keyword evidence="3" id="KW-1185">Reference proteome</keyword>
<protein>
    <submittedName>
        <fullName evidence="2">Uncharacterized protein</fullName>
    </submittedName>
</protein>